<accession>A0A1I6VRP3</accession>
<reference evidence="1 2" key="1">
    <citation type="submission" date="2016-10" db="EMBL/GenBank/DDBJ databases">
        <authorList>
            <person name="de Groot N.N."/>
        </authorList>
    </citation>
    <scope>NUCLEOTIDE SEQUENCE [LARGE SCALE GENOMIC DNA]</scope>
    <source>
        <strain evidence="1 2">DSM 22789</strain>
    </source>
</reference>
<sequence>MLSTVLSILFIWLVLDQLTLVNVRITNFLQQQSDDKLPFLTQKIESKTYTIETVLLGEYGSIYYEPSKKYYVASTSEGVAKINHQGVVTFKILASEGHQIQHDVEGAHFVLTSKGIINLHDEKPIIQPYTEVRHLSDSTHSAEWEILFRSNYERATYVIFDRYYTAVDSTVSEEAIHFYIADKWTTLIQNENAGTIYATEQAKNYYSFFDDTPELEPKSNPLYIMKDVKKRTYSNANRKTDAQLTQNYEADFPHKGFSYTAQTSLKVSKFKKLEKYNYPETIWFLLPLSWLPQEYVGEAVNSLKVKGEELCFKTMATRAGLGIGTVDNHAYVFDVPSQFNDTESLSFIWASGNRNSTTWHNEGFYVIKKKQ</sequence>
<evidence type="ECO:0000313" key="2">
    <source>
        <dbReference type="Proteomes" id="UP000198785"/>
    </source>
</evidence>
<organism evidence="1 2">
    <name type="scientific">Sphingobacterium wenxiniae</name>
    <dbReference type="NCBI Taxonomy" id="683125"/>
    <lineage>
        <taxon>Bacteria</taxon>
        <taxon>Pseudomonadati</taxon>
        <taxon>Bacteroidota</taxon>
        <taxon>Sphingobacteriia</taxon>
        <taxon>Sphingobacteriales</taxon>
        <taxon>Sphingobacteriaceae</taxon>
        <taxon>Sphingobacterium</taxon>
    </lineage>
</organism>
<dbReference type="EMBL" id="FOZZ01000016">
    <property type="protein sequence ID" value="SFT16339.1"/>
    <property type="molecule type" value="Genomic_DNA"/>
</dbReference>
<evidence type="ECO:0000313" key="1">
    <source>
        <dbReference type="EMBL" id="SFT16339.1"/>
    </source>
</evidence>
<keyword evidence="2" id="KW-1185">Reference proteome</keyword>
<dbReference type="Proteomes" id="UP000198785">
    <property type="component" value="Unassembled WGS sequence"/>
</dbReference>
<name>A0A1I6VRP3_9SPHI</name>
<proteinExistence type="predicted"/>
<dbReference type="STRING" id="683125.SAMN05660206_11664"/>
<dbReference type="AlphaFoldDB" id="A0A1I6VRP3"/>
<gene>
    <name evidence="1" type="ORF">SAMN05660206_11664</name>
</gene>
<protein>
    <submittedName>
        <fullName evidence="1">Uncharacterized protein</fullName>
    </submittedName>
</protein>